<evidence type="ECO:0000313" key="4">
    <source>
        <dbReference type="Proteomes" id="UP000800092"/>
    </source>
</evidence>
<dbReference type="CDD" id="cd04370">
    <property type="entry name" value="BAH"/>
    <property type="match status" value="1"/>
</dbReference>
<feature type="region of interest" description="Disordered" evidence="1">
    <location>
        <begin position="420"/>
        <end position="460"/>
    </location>
</feature>
<dbReference type="OrthoDB" id="10259622at2759"/>
<sequence>MAIKRKRSASTSNGPASQGGAKVNGASEASKSKPKKVQSSSHADWVDYKVRYPQARKGKRSSRKSLPSNEEPNSQPNPYSEGQTQIYEIVPQSWTELGRYKKFRLMEETSDPMRIGDVVLVNNDFGTGADGEVDIFKQWKAHVLEIRAKDPQHVYLRVFWIYDPEELPGGRRPYHGEYELVPSNDMAIIDAMTVNGLVTLTKWNEYNDDEDPDTGTDENPGFYWRQTYNIHTRQLSQLRQHCFCNKPSNPDNLLVQCTNKATCGRWLHSECLKEKVIERAINQNSSGLNTESTPSKKQRLVDESPKKSTASPHKNKTRKSRGSKEDPIFTAEVVATSGKKGHRLKIHDFREGHNGEEWEERIYCLCCSALLVDEGEEQPQPDSKVNLDTVLHDEGSGTDEITVKGQGANGTVASTPPVRVVTNQDENSVGEEKINGEGANSPSPSKGLMGSIASIFSNGT</sequence>
<evidence type="ECO:0000313" key="3">
    <source>
        <dbReference type="EMBL" id="KAF2229197.1"/>
    </source>
</evidence>
<dbReference type="AlphaFoldDB" id="A0A6A6GU42"/>
<feature type="domain" description="BAH" evidence="2">
    <location>
        <begin position="111"/>
        <end position="239"/>
    </location>
</feature>
<protein>
    <recommendedName>
        <fullName evidence="2">BAH domain-containing protein</fullName>
    </recommendedName>
</protein>
<dbReference type="InterPro" id="IPR043151">
    <property type="entry name" value="BAH_sf"/>
</dbReference>
<dbReference type="CDD" id="cd15489">
    <property type="entry name" value="PHD_SF"/>
    <property type="match status" value="1"/>
</dbReference>
<keyword evidence="4" id="KW-1185">Reference proteome</keyword>
<feature type="compositionally biased region" description="Low complexity" evidence="1">
    <location>
        <begin position="67"/>
        <end position="81"/>
    </location>
</feature>
<dbReference type="GO" id="GO:0003682">
    <property type="term" value="F:chromatin binding"/>
    <property type="evidence" value="ECO:0007669"/>
    <property type="project" value="InterPro"/>
</dbReference>
<dbReference type="Gene3D" id="2.30.30.490">
    <property type="match status" value="1"/>
</dbReference>
<feature type="compositionally biased region" description="Basic residues" evidence="1">
    <location>
        <begin position="54"/>
        <end position="63"/>
    </location>
</feature>
<dbReference type="SUPFAM" id="SSF57903">
    <property type="entry name" value="FYVE/PHD zinc finger"/>
    <property type="match status" value="1"/>
</dbReference>
<evidence type="ECO:0000256" key="1">
    <source>
        <dbReference type="SAM" id="MobiDB-lite"/>
    </source>
</evidence>
<dbReference type="PANTHER" id="PTHR46364">
    <property type="entry name" value="OS08G0421900 PROTEIN"/>
    <property type="match status" value="1"/>
</dbReference>
<proteinExistence type="predicted"/>
<dbReference type="EMBL" id="ML991872">
    <property type="protein sequence ID" value="KAF2229197.1"/>
    <property type="molecule type" value="Genomic_DNA"/>
</dbReference>
<name>A0A6A6GU42_VIRVR</name>
<dbReference type="Proteomes" id="UP000800092">
    <property type="component" value="Unassembled WGS sequence"/>
</dbReference>
<feature type="region of interest" description="Disordered" evidence="1">
    <location>
        <begin position="285"/>
        <end position="329"/>
    </location>
</feature>
<feature type="region of interest" description="Disordered" evidence="1">
    <location>
        <begin position="1"/>
        <end position="84"/>
    </location>
</feature>
<dbReference type="InterPro" id="IPR011011">
    <property type="entry name" value="Znf_FYVE_PHD"/>
</dbReference>
<dbReference type="PROSITE" id="PS51038">
    <property type="entry name" value="BAH"/>
    <property type="match status" value="1"/>
</dbReference>
<organism evidence="3 4">
    <name type="scientific">Viridothelium virens</name>
    <name type="common">Speckled blister lichen</name>
    <name type="synonym">Trypethelium virens</name>
    <dbReference type="NCBI Taxonomy" id="1048519"/>
    <lineage>
        <taxon>Eukaryota</taxon>
        <taxon>Fungi</taxon>
        <taxon>Dikarya</taxon>
        <taxon>Ascomycota</taxon>
        <taxon>Pezizomycotina</taxon>
        <taxon>Dothideomycetes</taxon>
        <taxon>Dothideomycetes incertae sedis</taxon>
        <taxon>Trypetheliales</taxon>
        <taxon>Trypetheliaceae</taxon>
        <taxon>Viridothelium</taxon>
    </lineage>
</organism>
<dbReference type="InterPro" id="IPR013083">
    <property type="entry name" value="Znf_RING/FYVE/PHD"/>
</dbReference>
<reference evidence="3" key="1">
    <citation type="journal article" date="2020" name="Stud. Mycol.">
        <title>101 Dothideomycetes genomes: a test case for predicting lifestyles and emergence of pathogens.</title>
        <authorList>
            <person name="Haridas S."/>
            <person name="Albert R."/>
            <person name="Binder M."/>
            <person name="Bloem J."/>
            <person name="Labutti K."/>
            <person name="Salamov A."/>
            <person name="Andreopoulos B."/>
            <person name="Baker S."/>
            <person name="Barry K."/>
            <person name="Bills G."/>
            <person name="Bluhm B."/>
            <person name="Cannon C."/>
            <person name="Castanera R."/>
            <person name="Culley D."/>
            <person name="Daum C."/>
            <person name="Ezra D."/>
            <person name="Gonzalez J."/>
            <person name="Henrissat B."/>
            <person name="Kuo A."/>
            <person name="Liang C."/>
            <person name="Lipzen A."/>
            <person name="Lutzoni F."/>
            <person name="Magnuson J."/>
            <person name="Mondo S."/>
            <person name="Nolan M."/>
            <person name="Ohm R."/>
            <person name="Pangilinan J."/>
            <person name="Park H.-J."/>
            <person name="Ramirez L."/>
            <person name="Alfaro M."/>
            <person name="Sun H."/>
            <person name="Tritt A."/>
            <person name="Yoshinaga Y."/>
            <person name="Zwiers L.-H."/>
            <person name="Turgeon B."/>
            <person name="Goodwin S."/>
            <person name="Spatafora J."/>
            <person name="Crous P."/>
            <person name="Grigoriev I."/>
        </authorList>
    </citation>
    <scope>NUCLEOTIDE SEQUENCE</scope>
    <source>
        <strain evidence="3">Tuck. ex Michener</strain>
    </source>
</reference>
<dbReference type="InterPro" id="IPR001025">
    <property type="entry name" value="BAH_dom"/>
</dbReference>
<gene>
    <name evidence="3" type="ORF">EV356DRAFT_537457</name>
</gene>
<dbReference type="Gene3D" id="3.30.40.10">
    <property type="entry name" value="Zinc/RING finger domain, C3HC4 (zinc finger)"/>
    <property type="match status" value="1"/>
</dbReference>
<feature type="compositionally biased region" description="Polar residues" evidence="1">
    <location>
        <begin position="285"/>
        <end position="295"/>
    </location>
</feature>
<evidence type="ECO:0000259" key="2">
    <source>
        <dbReference type="PROSITE" id="PS51038"/>
    </source>
</evidence>
<accession>A0A6A6GU42</accession>